<dbReference type="PANTHER" id="PTHR46623:SF6">
    <property type="entry name" value="ALPHA_BETA-HYDROLASES SUPERFAMILY PROTEIN"/>
    <property type="match status" value="1"/>
</dbReference>
<sequence>MGERIDLTDIAAELGGSKTLNGYLATPAGEGPWPGVVMIHEATGLDDVQRRHADRLAGAGYLTLAADLFSDGGARRCLVSTMRAMRAGQGRAFADIEASRQWLLKSELCNGQTGVIGFCMGGGFALLTAKMGHHVASVNYGQLPPKTEMLDEAMAGTCPLIASYGAKDRTLRGAAGKLEIALNKAGVPHQVTEYPQAGQAFLNDEPTGPKLIQPLIRVMGIGPEPEPAATAWRRVEDYFALYLKPNQA</sequence>
<accession>A9WR78</accession>
<gene>
    <name evidence="2" type="ordered locus">RSal33209_2357</name>
</gene>
<dbReference type="InterPro" id="IPR029058">
    <property type="entry name" value="AB_hydrolase_fold"/>
</dbReference>
<dbReference type="InterPro" id="IPR002925">
    <property type="entry name" value="Dienelactn_hydro"/>
</dbReference>
<dbReference type="SUPFAM" id="SSF53474">
    <property type="entry name" value="alpha/beta-Hydrolases"/>
    <property type="match status" value="1"/>
</dbReference>
<dbReference type="Pfam" id="PF01738">
    <property type="entry name" value="DLH"/>
    <property type="match status" value="1"/>
</dbReference>
<dbReference type="GO" id="GO:0008806">
    <property type="term" value="F:carboxymethylenebutenolidase activity"/>
    <property type="evidence" value="ECO:0007669"/>
    <property type="project" value="UniProtKB-EC"/>
</dbReference>
<protein>
    <submittedName>
        <fullName evidence="2">Carboxymethylenebutenolidase</fullName>
        <ecNumber evidence="2">3.1.1.45</ecNumber>
    </submittedName>
</protein>
<dbReference type="EMBL" id="CP000910">
    <property type="protein sequence ID" value="ABY24087.1"/>
    <property type="molecule type" value="Genomic_DNA"/>
</dbReference>
<dbReference type="KEGG" id="rsa:RSal33209_2357"/>
<evidence type="ECO:0000259" key="1">
    <source>
        <dbReference type="Pfam" id="PF01738"/>
    </source>
</evidence>
<dbReference type="HOGENOM" id="CLU_054590_7_1_11"/>
<keyword evidence="2" id="KW-0378">Hydrolase</keyword>
<dbReference type="Gene3D" id="3.40.50.1820">
    <property type="entry name" value="alpha/beta hydrolase"/>
    <property type="match status" value="1"/>
</dbReference>
<dbReference type="Proteomes" id="UP000002007">
    <property type="component" value="Chromosome"/>
</dbReference>
<name>A9WR78_RENSM</name>
<dbReference type="PANTHER" id="PTHR46623">
    <property type="entry name" value="CARBOXYMETHYLENEBUTENOLIDASE-RELATED"/>
    <property type="match status" value="1"/>
</dbReference>
<dbReference type="RefSeq" id="WP_012245750.1">
    <property type="nucleotide sequence ID" value="NC_010168.1"/>
</dbReference>
<dbReference type="AlphaFoldDB" id="A9WR78"/>
<evidence type="ECO:0000313" key="2">
    <source>
        <dbReference type="EMBL" id="ABY24087.1"/>
    </source>
</evidence>
<keyword evidence="3" id="KW-1185">Reference proteome</keyword>
<organism evidence="2 3">
    <name type="scientific">Renibacterium salmoninarum (strain ATCC 33209 / DSM 20767 / JCM 11484 / NBRC 15589 / NCIMB 2235)</name>
    <dbReference type="NCBI Taxonomy" id="288705"/>
    <lineage>
        <taxon>Bacteria</taxon>
        <taxon>Bacillati</taxon>
        <taxon>Actinomycetota</taxon>
        <taxon>Actinomycetes</taxon>
        <taxon>Micrococcales</taxon>
        <taxon>Micrococcaceae</taxon>
        <taxon>Renibacterium</taxon>
    </lineage>
</organism>
<dbReference type="EC" id="3.1.1.45" evidence="2"/>
<dbReference type="InterPro" id="IPR051049">
    <property type="entry name" value="Dienelactone_hydrolase-like"/>
</dbReference>
<dbReference type="eggNOG" id="COG0412">
    <property type="taxonomic scope" value="Bacteria"/>
</dbReference>
<evidence type="ECO:0000313" key="3">
    <source>
        <dbReference type="Proteomes" id="UP000002007"/>
    </source>
</evidence>
<dbReference type="STRING" id="288705.RSal33209_2357"/>
<feature type="domain" description="Dienelactone hydrolase" evidence="1">
    <location>
        <begin position="21"/>
        <end position="242"/>
    </location>
</feature>
<reference evidence="3" key="1">
    <citation type="journal article" date="2008" name="J. Bacteriol.">
        <title>Genome sequence of the fish pathogen Renibacterium salmoninarum suggests reductive evolution away from an environmental Arthrobacter ancestor.</title>
        <authorList>
            <person name="Wiens G.D."/>
            <person name="Rockey D.D."/>
            <person name="Wu Z."/>
            <person name="Chang J."/>
            <person name="Levy R."/>
            <person name="Crane S."/>
            <person name="Chen D.S."/>
            <person name="Capri G.R."/>
            <person name="Burnett J.R."/>
            <person name="Sudheesh P.S."/>
            <person name="Schipma M.J."/>
            <person name="Burd H."/>
            <person name="Bhattacharyya A."/>
            <person name="Rhodes L.D."/>
            <person name="Kaul R."/>
            <person name="Strom M.S."/>
        </authorList>
    </citation>
    <scope>NUCLEOTIDE SEQUENCE [LARGE SCALE GENOMIC DNA]</scope>
    <source>
        <strain evidence="3">ATCC 33209 / DSM 20767 / JCM 11484 / NBRC 15589 / NCIMB 2235</strain>
    </source>
</reference>
<proteinExistence type="predicted"/>